<comment type="caution">
    <text evidence="1">The sequence shown here is derived from an EMBL/GenBank/DDBJ whole genome shotgun (WGS) entry which is preliminary data.</text>
</comment>
<evidence type="ECO:0000313" key="1">
    <source>
        <dbReference type="EMBL" id="ONI40419.1"/>
    </source>
</evidence>
<dbReference type="EMBL" id="LJDB01000052">
    <property type="protein sequence ID" value="ONI40419.1"/>
    <property type="molecule type" value="Genomic_DNA"/>
</dbReference>
<gene>
    <name evidence="1" type="ORF">AN396_06320</name>
</gene>
<keyword evidence="2" id="KW-1185">Reference proteome</keyword>
<organism evidence="1 2">
    <name type="scientific">Candidatus Epulonipiscium fishelsonii</name>
    <dbReference type="NCBI Taxonomy" id="77094"/>
    <lineage>
        <taxon>Bacteria</taxon>
        <taxon>Bacillati</taxon>
        <taxon>Bacillota</taxon>
        <taxon>Clostridia</taxon>
        <taxon>Lachnospirales</taxon>
        <taxon>Lachnospiraceae</taxon>
        <taxon>Candidatus Epulonipiscium</taxon>
    </lineage>
</organism>
<name>A0ACC8XCA1_9FIRM</name>
<protein>
    <submittedName>
        <fullName evidence="1">Uncharacterized protein</fullName>
    </submittedName>
</protein>
<evidence type="ECO:0000313" key="2">
    <source>
        <dbReference type="Proteomes" id="UP000188605"/>
    </source>
</evidence>
<reference evidence="1" key="1">
    <citation type="submission" date="2016-08" db="EMBL/GenBank/DDBJ databases">
        <authorList>
            <person name="Ngugi D.K."/>
            <person name="Miyake S."/>
            <person name="Stingl U."/>
        </authorList>
    </citation>
    <scope>NUCLEOTIDE SEQUENCE</scope>
    <source>
        <strain evidence="1">SCG-B11WGA-EpuloA1</strain>
    </source>
</reference>
<accession>A0ACC8XCA1</accession>
<sequence length="673" mass="74700">MKLTAKLALSQLKINRIRSFWAMVGIALSNALLVTVCIFIASGFSMFSGSLSGASNATEIFTTYLSIVILPAIFIILIIALMTKVVISNVFKVSANQRIGEFGVLKCTGTTKKQIKSIVLHESLFLSAVAIPIGAILGILLSFIAVNVTNLFLDEINALTNIMLTQVSFYLTYTFSPLAILIASLISFLVVLFSVMKPAKKASKTPAIDAIRGTQSTTVKKKKVRFSKLINKLFGFEGELANKNITRNSQNFKATSISLTVGVTLFVCLGGIISQANALMDFAALSYDQSHIVDYTSSRIRKINEATGWEESIYKKPIDSDIGKEITEKLAEFEGAEVFGIGGDTQTYRAILTDEFLTEDMKMLIETEEVFDESASPENYAITASITTLDQKNYKKLCDAIGVPANSNILINSLGYNDYGYEKYIIPYLETMKDVTLQKADGSTKTYSVDAMIYRDNLPKQLDHINANPFELIVPRAEVRYYSWYLSPVNEEAFKEYAWQVLEEYFPTDEDSEYMEEGFSTRVYRTDEYSQVMNVAIVIFLIFISSFAVLLMLIGFTNIISTLVSNVFMRADEFAILRSLGMTPGGLTKMLTMESFLCTTKALIIGNIIGVSMTYLINMSLRSSFPILFKFPIVSMVGSNILVLAITLGITKFAIKSLSSRNIIETIRSKGQR</sequence>
<dbReference type="Proteomes" id="UP000188605">
    <property type="component" value="Unassembled WGS sequence"/>
</dbReference>
<proteinExistence type="predicted"/>